<dbReference type="AlphaFoldDB" id="A0AAP2CMP4"/>
<organism evidence="4 5">
    <name type="scientific">Harenicola maris</name>
    <dbReference type="NCBI Taxonomy" id="2841044"/>
    <lineage>
        <taxon>Bacteria</taxon>
        <taxon>Pseudomonadati</taxon>
        <taxon>Pseudomonadota</taxon>
        <taxon>Alphaproteobacteria</taxon>
        <taxon>Rhodobacterales</taxon>
        <taxon>Paracoccaceae</taxon>
        <taxon>Harenicola</taxon>
    </lineage>
</organism>
<keyword evidence="5" id="KW-1185">Reference proteome</keyword>
<dbReference type="Pfam" id="PF00216">
    <property type="entry name" value="Bac_DNA_binding"/>
    <property type="match status" value="1"/>
</dbReference>
<dbReference type="GO" id="GO:0003677">
    <property type="term" value="F:DNA binding"/>
    <property type="evidence" value="ECO:0007669"/>
    <property type="project" value="UniProtKB-KW"/>
</dbReference>
<comment type="caution">
    <text evidence="4">The sequence shown here is derived from an EMBL/GenBank/DDBJ whole genome shotgun (WGS) entry which is preliminary data.</text>
</comment>
<feature type="region of interest" description="Disordered" evidence="3">
    <location>
        <begin position="147"/>
        <end position="172"/>
    </location>
</feature>
<dbReference type="RefSeq" id="WP_327792605.1">
    <property type="nucleotide sequence ID" value="NZ_JADQAZ010000001.1"/>
</dbReference>
<evidence type="ECO:0000256" key="1">
    <source>
        <dbReference type="ARBA" id="ARBA00010529"/>
    </source>
</evidence>
<dbReference type="GO" id="GO:0030527">
    <property type="term" value="F:structural constituent of chromatin"/>
    <property type="evidence" value="ECO:0007669"/>
    <property type="project" value="InterPro"/>
</dbReference>
<feature type="region of interest" description="Disordered" evidence="3">
    <location>
        <begin position="1"/>
        <end position="68"/>
    </location>
</feature>
<feature type="compositionally biased region" description="Low complexity" evidence="3">
    <location>
        <begin position="26"/>
        <end position="38"/>
    </location>
</feature>
<dbReference type="SUPFAM" id="SSF47729">
    <property type="entry name" value="IHF-like DNA-binding proteins"/>
    <property type="match status" value="1"/>
</dbReference>
<dbReference type="InterPro" id="IPR000119">
    <property type="entry name" value="Hist_DNA-bd"/>
</dbReference>
<evidence type="ECO:0000256" key="3">
    <source>
        <dbReference type="SAM" id="MobiDB-lite"/>
    </source>
</evidence>
<feature type="compositionally biased region" description="Low complexity" evidence="3">
    <location>
        <begin position="46"/>
        <end position="64"/>
    </location>
</feature>
<reference evidence="4 5" key="1">
    <citation type="journal article" date="2021" name="Arch. Microbiol.">
        <title>Harenicola maris gen. nov., sp. nov. isolated from the Sea of Japan shallow sediments.</title>
        <authorList>
            <person name="Romanenko L.A."/>
            <person name="Kurilenko V.V."/>
            <person name="Chernysheva N.Y."/>
            <person name="Tekutyeva L.A."/>
            <person name="Velansky P.V."/>
            <person name="Svetashev V.I."/>
            <person name="Isaeva M.P."/>
        </authorList>
    </citation>
    <scope>NUCLEOTIDE SEQUENCE [LARGE SCALE GENOMIC DNA]</scope>
    <source>
        <strain evidence="4 5">KMM 3653</strain>
    </source>
</reference>
<sequence>MAKKPTTAPKTASGAKPAAKTRAKAAPKASAKSTASAARKPRAAAKPKAPAKTPAKAKTPATPAVVSQATPVVAGPTIKKNELFDRIMLTTGAKKKDVKPIVEATLRALGDALSAGEELQVPPLGKVKVHRQKDLANGEMLMLKLRRTGPSTAQAPTPTPGGGADPVKDAAE</sequence>
<evidence type="ECO:0000313" key="4">
    <source>
        <dbReference type="EMBL" id="MBT0956400.1"/>
    </source>
</evidence>
<accession>A0AAP2CMP4</accession>
<evidence type="ECO:0000313" key="5">
    <source>
        <dbReference type="Proteomes" id="UP001315686"/>
    </source>
</evidence>
<gene>
    <name evidence="4" type="ORF">IV417_03295</name>
</gene>
<proteinExistence type="inferred from homology"/>
<dbReference type="Gene3D" id="4.10.520.10">
    <property type="entry name" value="IHF-like DNA-binding proteins"/>
    <property type="match status" value="1"/>
</dbReference>
<keyword evidence="2 4" id="KW-0238">DNA-binding</keyword>
<dbReference type="EMBL" id="JADQAZ010000001">
    <property type="protein sequence ID" value="MBT0956400.1"/>
    <property type="molecule type" value="Genomic_DNA"/>
</dbReference>
<dbReference type="Proteomes" id="UP001315686">
    <property type="component" value="Unassembled WGS sequence"/>
</dbReference>
<dbReference type="InterPro" id="IPR010992">
    <property type="entry name" value="IHF-like_DNA-bd_dom_sf"/>
</dbReference>
<protein>
    <submittedName>
        <fullName evidence="4">HU family DNA-binding protein</fullName>
    </submittedName>
</protein>
<comment type="similarity">
    <text evidence="1">Belongs to the bacterial histone-like protein family.</text>
</comment>
<evidence type="ECO:0000256" key="2">
    <source>
        <dbReference type="ARBA" id="ARBA00023125"/>
    </source>
</evidence>
<name>A0AAP2CMP4_9RHOB</name>